<dbReference type="InterPro" id="IPR002921">
    <property type="entry name" value="Fungal_lipase-type"/>
</dbReference>
<dbReference type="GO" id="GO:0006629">
    <property type="term" value="P:lipid metabolic process"/>
    <property type="evidence" value="ECO:0007669"/>
    <property type="project" value="InterPro"/>
</dbReference>
<dbReference type="Proteomes" id="UP001152795">
    <property type="component" value="Unassembled WGS sequence"/>
</dbReference>
<dbReference type="InterPro" id="IPR029058">
    <property type="entry name" value="AB_hydrolase_fold"/>
</dbReference>
<dbReference type="PANTHER" id="PTHR45908">
    <property type="entry name" value="PROTEIN CBG11750-RELATED"/>
    <property type="match status" value="1"/>
</dbReference>
<reference evidence="2" key="1">
    <citation type="submission" date="2020-04" db="EMBL/GenBank/DDBJ databases">
        <authorList>
            <person name="Alioto T."/>
            <person name="Alioto T."/>
            <person name="Gomez Garrido J."/>
        </authorList>
    </citation>
    <scope>NUCLEOTIDE SEQUENCE</scope>
    <source>
        <strain evidence="2">A484AB</strain>
    </source>
</reference>
<evidence type="ECO:0000313" key="3">
    <source>
        <dbReference type="Proteomes" id="UP001152795"/>
    </source>
</evidence>
<proteinExistence type="predicted"/>
<keyword evidence="3" id="KW-1185">Reference proteome</keyword>
<dbReference type="AlphaFoldDB" id="A0A7D9HGI5"/>
<evidence type="ECO:0000313" key="2">
    <source>
        <dbReference type="EMBL" id="CAB3980128.1"/>
    </source>
</evidence>
<evidence type="ECO:0000259" key="1">
    <source>
        <dbReference type="Pfam" id="PF01764"/>
    </source>
</evidence>
<gene>
    <name evidence="2" type="ORF">PACLA_8A064457</name>
</gene>
<accession>A0A7D9HGI5</accession>
<dbReference type="CDD" id="cd00519">
    <property type="entry name" value="Lipase_3"/>
    <property type="match status" value="1"/>
</dbReference>
<dbReference type="Gene3D" id="3.40.50.1820">
    <property type="entry name" value="alpha/beta hydrolase"/>
    <property type="match status" value="1"/>
</dbReference>
<dbReference type="Pfam" id="PF01764">
    <property type="entry name" value="Lipase_3"/>
    <property type="match status" value="1"/>
</dbReference>
<protein>
    <submittedName>
        <fullName evidence="2">Lipase -like</fullName>
    </submittedName>
</protein>
<organism evidence="2 3">
    <name type="scientific">Paramuricea clavata</name>
    <name type="common">Red gorgonian</name>
    <name type="synonym">Violescent sea-whip</name>
    <dbReference type="NCBI Taxonomy" id="317549"/>
    <lineage>
        <taxon>Eukaryota</taxon>
        <taxon>Metazoa</taxon>
        <taxon>Cnidaria</taxon>
        <taxon>Anthozoa</taxon>
        <taxon>Octocorallia</taxon>
        <taxon>Malacalcyonacea</taxon>
        <taxon>Plexauridae</taxon>
        <taxon>Paramuricea</taxon>
    </lineage>
</organism>
<name>A0A7D9HGI5_PARCT</name>
<dbReference type="EMBL" id="CACRXK020000260">
    <property type="protein sequence ID" value="CAB3980128.1"/>
    <property type="molecule type" value="Genomic_DNA"/>
</dbReference>
<dbReference type="OrthoDB" id="5960337at2759"/>
<feature type="domain" description="Fungal lipase-type" evidence="1">
    <location>
        <begin position="213"/>
        <end position="349"/>
    </location>
</feature>
<dbReference type="SUPFAM" id="SSF53474">
    <property type="entry name" value="alpha/beta-Hydrolases"/>
    <property type="match status" value="1"/>
</dbReference>
<comment type="caution">
    <text evidence="2">The sequence shown here is derived from an EMBL/GenBank/DDBJ whole genome shotgun (WGS) entry which is preliminary data.</text>
</comment>
<sequence length="434" mass="48751">MKTKSVFQLTTEYWPDEVVVHNAFLLNFEARISRVLFPQRSSANTLVSISTSKMTLSVTWLCLLLLCLVALNDAWFFRRRSRRRNSARCDSKQNCVSCTNHKSWSGKPCRWCPRDKKCHTYGAIFTNPCSTAENVVSARACSSIVNPIYDSSLAFKMVYLSALAYADNVATYIPKATEVASFRLVRQVTKPCAGKAKCSGFVAVSHTERAIAVAFRGSEHSNQIIVEALTVLAVPKVPFQAGGKVQKYFNDAFVLIWNDLKNNVYAEITRYRHYKVWVTGHSLGGALASLASTVLLHEARTPKSNLFLYTFGQPRVGDHQYALRHDKLVPISFRVTHFRDPIVHLPTCSSLVPGGACIAYTGGPYHHGKEIFYGNRVMTKTSPYKKCQGLPYDEDLACSNKPSVWAKCFTSELKNCINDHLSYFGVRVGVWWKE</sequence>